<evidence type="ECO:0000259" key="20">
    <source>
        <dbReference type="Pfam" id="PF00391"/>
    </source>
</evidence>
<dbReference type="InterPro" id="IPR000121">
    <property type="entry name" value="PEP_util_C"/>
</dbReference>
<evidence type="ECO:0000256" key="5">
    <source>
        <dbReference type="ARBA" id="ARBA00012232"/>
    </source>
</evidence>
<feature type="domain" description="PEP-utilising enzyme mobile" evidence="20">
    <location>
        <begin position="153"/>
        <end position="223"/>
    </location>
</feature>
<feature type="binding site" evidence="18">
    <location>
        <position position="465"/>
    </location>
    <ligand>
        <name>phosphoenolpyruvate</name>
        <dbReference type="ChEBI" id="CHEBI:58702"/>
    </ligand>
</feature>
<dbReference type="SUPFAM" id="SSF47831">
    <property type="entry name" value="Enzyme I of the PEP:sugar phosphotransferase system HPr-binding (sub)domain"/>
    <property type="match status" value="1"/>
</dbReference>
<keyword evidence="11 16" id="KW-0598">Phosphotransferase system</keyword>
<feature type="binding site" evidence="18">
    <location>
        <begin position="454"/>
        <end position="455"/>
    </location>
    <ligand>
        <name>phosphoenolpyruvate</name>
        <dbReference type="ChEBI" id="CHEBI:58702"/>
    </ligand>
</feature>
<feature type="binding site" evidence="19">
    <location>
        <position position="455"/>
    </location>
    <ligand>
        <name>Mg(2+)</name>
        <dbReference type="ChEBI" id="CHEBI:18420"/>
    </ligand>
</feature>
<evidence type="ECO:0000256" key="2">
    <source>
        <dbReference type="ARBA" id="ARBA00001946"/>
    </source>
</evidence>
<dbReference type="PIRSF" id="PIRSF000732">
    <property type="entry name" value="PTS_enzyme_I"/>
    <property type="match status" value="1"/>
</dbReference>
<dbReference type="InterPro" id="IPR015813">
    <property type="entry name" value="Pyrv/PenolPyrv_kinase-like_dom"/>
</dbReference>
<dbReference type="FunFam" id="1.10.274.10:FF:000001">
    <property type="entry name" value="Phosphoenolpyruvate-protein phosphotransferase"/>
    <property type="match status" value="1"/>
</dbReference>
<evidence type="ECO:0000256" key="9">
    <source>
        <dbReference type="ARBA" id="ARBA00022597"/>
    </source>
</evidence>
<evidence type="ECO:0000256" key="4">
    <source>
        <dbReference type="ARBA" id="ARBA00007837"/>
    </source>
</evidence>
<gene>
    <name evidence="23" type="ORF">EZJ58_5402</name>
</gene>
<dbReference type="InterPro" id="IPR040442">
    <property type="entry name" value="Pyrv_kinase-like_dom_sf"/>
</dbReference>
<evidence type="ECO:0000256" key="11">
    <source>
        <dbReference type="ARBA" id="ARBA00022683"/>
    </source>
</evidence>
<dbReference type="InterPro" id="IPR008279">
    <property type="entry name" value="PEP-util_enz_mobile_dom"/>
</dbReference>
<dbReference type="PRINTS" id="PR01736">
    <property type="entry name" value="PHPHTRNFRASE"/>
</dbReference>
<feature type="binding site" evidence="18">
    <location>
        <position position="332"/>
    </location>
    <ligand>
        <name>phosphoenolpyruvate</name>
        <dbReference type="ChEBI" id="CHEBI:58702"/>
    </ligand>
</feature>
<evidence type="ECO:0000256" key="17">
    <source>
        <dbReference type="PIRSR" id="PIRSR000732-1"/>
    </source>
</evidence>
<dbReference type="Pfam" id="PF05524">
    <property type="entry name" value="PEP-utilisers_N"/>
    <property type="match status" value="1"/>
</dbReference>
<keyword evidence="8 16" id="KW-0963">Cytoplasm</keyword>
<dbReference type="Gene3D" id="3.50.30.10">
    <property type="entry name" value="Phosphohistidine domain"/>
    <property type="match status" value="1"/>
</dbReference>
<evidence type="ECO:0000256" key="14">
    <source>
        <dbReference type="ARBA" id="ARBA00022842"/>
    </source>
</evidence>
<evidence type="ECO:0000256" key="15">
    <source>
        <dbReference type="ARBA" id="ARBA00033235"/>
    </source>
</evidence>
<feature type="domain" description="PEP-utilising enzyme C-terminal" evidence="21">
    <location>
        <begin position="251"/>
        <end position="541"/>
    </location>
</feature>
<evidence type="ECO:0000256" key="13">
    <source>
        <dbReference type="ARBA" id="ARBA00022777"/>
    </source>
</evidence>
<proteinExistence type="inferred from homology"/>
<dbReference type="Gene3D" id="1.10.274.10">
    <property type="entry name" value="PtsI, HPr-binding domain"/>
    <property type="match status" value="1"/>
</dbReference>
<name>A0A4V2Q3K4_9GAMM</name>
<dbReference type="InterPro" id="IPR006318">
    <property type="entry name" value="PTS_EI-like"/>
</dbReference>
<dbReference type="Pfam" id="PF02896">
    <property type="entry name" value="PEP-utilizers_C"/>
    <property type="match status" value="1"/>
</dbReference>
<evidence type="ECO:0000313" key="23">
    <source>
        <dbReference type="EMBL" id="TCL07098.1"/>
    </source>
</evidence>
<evidence type="ECO:0000256" key="3">
    <source>
        <dbReference type="ARBA" id="ARBA00004496"/>
    </source>
</evidence>
<evidence type="ECO:0000256" key="12">
    <source>
        <dbReference type="ARBA" id="ARBA00022723"/>
    </source>
</evidence>
<evidence type="ECO:0000256" key="16">
    <source>
        <dbReference type="PIRNR" id="PIRNR000732"/>
    </source>
</evidence>
<keyword evidence="23" id="KW-0670">Pyruvate</keyword>
<keyword evidence="9 16" id="KW-0762">Sugar transport</keyword>
<dbReference type="NCBIfam" id="NF008382">
    <property type="entry name" value="PRK11177.1"/>
    <property type="match status" value="1"/>
</dbReference>
<sequence>MISGILASPGIAFGKALLLKEDEIIINRKKIPASQVEQEIERFLAGRAKASAQLEAIKTKAGETFGEEKEAIFEGHIMLLEDEELEQDIIALIKDELATADAAAYNVIETQAKALEELDDEYLKERATDVRDIGKRLLRNILGMPIIDLSSISEEVVLVATDLTPSETAQLNLDKVLGFVTDLGGRTSHTSIMARSLELPAIVGTGSVTKSVSNGDYLILDAVNNQVYINPTPEKIEELKALYSQYVQEKTELAKLKDLPAITLDGHQVEVCANIGTVRDVAGAERNGAEGVGLYRTEFLFMDRDTLPSEEEQFQAYKAVAESLSTGSIIVRTMDIGGDKDLPYMNLPKEDNPFLGWRAIRIGLDRKEMLHAQLRAILRASSFGKLRIMYPMIISVEEVRELKGELDLLKDQLRGEGKAFDEEIEVGVMVETPAAATIAHHLAKEVDFFSIGTNDLTQYTLAVDRGNELISHLYNPMAPSVLTLIKQVIDASHAEGKWTGMCGELAGDERATLLLLGMGLDEFSMSAISIPRIKKIIRNTNFGDAKALAEEALAQPTAEELMNLVNKFIEEKTLC</sequence>
<dbReference type="InterPro" id="IPR036637">
    <property type="entry name" value="Phosphohistidine_dom_sf"/>
</dbReference>
<evidence type="ECO:0000256" key="6">
    <source>
        <dbReference type="ARBA" id="ARBA00016544"/>
    </source>
</evidence>
<dbReference type="Gene3D" id="3.20.20.60">
    <property type="entry name" value="Phosphoenolpyruvate-binding domains"/>
    <property type="match status" value="1"/>
</dbReference>
<keyword evidence="7 16" id="KW-0813">Transport</keyword>
<keyword evidence="13 16" id="KW-0418">Kinase</keyword>
<evidence type="ECO:0000256" key="18">
    <source>
        <dbReference type="PIRSR" id="PIRSR000732-2"/>
    </source>
</evidence>
<evidence type="ECO:0000256" key="7">
    <source>
        <dbReference type="ARBA" id="ARBA00022448"/>
    </source>
</evidence>
<dbReference type="GO" id="GO:0046872">
    <property type="term" value="F:metal ion binding"/>
    <property type="evidence" value="ECO:0007669"/>
    <property type="project" value="UniProtKB-KW"/>
</dbReference>
<evidence type="ECO:0000259" key="21">
    <source>
        <dbReference type="Pfam" id="PF02896"/>
    </source>
</evidence>
<dbReference type="FunFam" id="3.20.20.60:FF:000007">
    <property type="entry name" value="Phosphoenolpyruvate-protein phosphotransferase"/>
    <property type="match status" value="1"/>
</dbReference>
<organism evidence="23 24">
    <name type="scientific">Sodalis ligni</name>
    <dbReference type="NCBI Taxonomy" id="2697027"/>
    <lineage>
        <taxon>Bacteria</taxon>
        <taxon>Pseudomonadati</taxon>
        <taxon>Pseudomonadota</taxon>
        <taxon>Gammaproteobacteria</taxon>
        <taxon>Enterobacterales</taxon>
        <taxon>Bruguierivoracaceae</taxon>
        <taxon>Sodalis</taxon>
    </lineage>
</organism>
<comment type="cofactor">
    <cofactor evidence="2 16 19">
        <name>Mg(2+)</name>
        <dbReference type="ChEBI" id="CHEBI:18420"/>
    </cofactor>
</comment>
<dbReference type="PROSITE" id="PS00370">
    <property type="entry name" value="PEP_ENZYMES_PHOS_SITE"/>
    <property type="match status" value="1"/>
</dbReference>
<dbReference type="Pfam" id="PF00391">
    <property type="entry name" value="PEP-utilizers"/>
    <property type="match status" value="1"/>
</dbReference>
<evidence type="ECO:0000313" key="24">
    <source>
        <dbReference type="Proteomes" id="UP000294555"/>
    </source>
</evidence>
<dbReference type="InterPro" id="IPR018274">
    <property type="entry name" value="PEP_util_AS"/>
</dbReference>
<protein>
    <recommendedName>
        <fullName evidence="6 16">Phosphoenolpyruvate-protein phosphotransferase</fullName>
        <ecNumber evidence="5 16">2.7.3.9</ecNumber>
    </recommendedName>
    <alternativeName>
        <fullName evidence="15 16">Phosphotransferase system, enzyme I</fullName>
    </alternativeName>
</protein>
<comment type="similarity">
    <text evidence="4 16">Belongs to the PEP-utilizing enzyme family.</text>
</comment>
<feature type="domain" description="Phosphotransferase system enzyme I N-terminal" evidence="22">
    <location>
        <begin position="4"/>
        <end position="126"/>
    </location>
</feature>
<keyword evidence="12 16" id="KW-0479">Metal-binding</keyword>
<dbReference type="RefSeq" id="WP_132927030.1">
    <property type="nucleotide sequence ID" value="NZ_SJOI01000001.1"/>
</dbReference>
<dbReference type="GO" id="GO:0005737">
    <property type="term" value="C:cytoplasm"/>
    <property type="evidence" value="ECO:0007669"/>
    <property type="project" value="UniProtKB-SubCell"/>
</dbReference>
<dbReference type="Proteomes" id="UP000294555">
    <property type="component" value="Unassembled WGS sequence"/>
</dbReference>
<comment type="catalytic activity">
    <reaction evidence="1 16">
        <text>L-histidyl-[protein] + phosphoenolpyruvate = N(pros)-phospho-L-histidyl-[protein] + pyruvate</text>
        <dbReference type="Rhea" id="RHEA:23880"/>
        <dbReference type="Rhea" id="RHEA-COMP:9745"/>
        <dbReference type="Rhea" id="RHEA-COMP:9746"/>
        <dbReference type="ChEBI" id="CHEBI:15361"/>
        <dbReference type="ChEBI" id="CHEBI:29979"/>
        <dbReference type="ChEBI" id="CHEBI:58702"/>
        <dbReference type="ChEBI" id="CHEBI:64837"/>
        <dbReference type="EC" id="2.7.3.9"/>
    </reaction>
</comment>
<reference evidence="23 24" key="1">
    <citation type="submission" date="2019-02" db="EMBL/GenBank/DDBJ databases">
        <title>Investigation of anaerobic lignin degradation for improved lignocellulosic biofuels.</title>
        <authorList>
            <person name="Deangelis K."/>
        </authorList>
    </citation>
    <scope>NUCLEOTIDE SEQUENCE [LARGE SCALE GENOMIC DNA]</scope>
    <source>
        <strain evidence="23 24">159R</strain>
    </source>
</reference>
<dbReference type="SUPFAM" id="SSF51621">
    <property type="entry name" value="Phosphoenolpyruvate/pyruvate domain"/>
    <property type="match status" value="1"/>
</dbReference>
<evidence type="ECO:0000256" key="1">
    <source>
        <dbReference type="ARBA" id="ARBA00000683"/>
    </source>
</evidence>
<dbReference type="GO" id="GO:0009401">
    <property type="term" value="P:phosphoenolpyruvate-dependent sugar phosphotransferase system"/>
    <property type="evidence" value="ECO:0007669"/>
    <property type="project" value="UniProtKB-KW"/>
</dbReference>
<evidence type="ECO:0000256" key="8">
    <source>
        <dbReference type="ARBA" id="ARBA00022490"/>
    </source>
</evidence>
<dbReference type="InterPro" id="IPR036618">
    <property type="entry name" value="PtsI_HPr-bd_sf"/>
</dbReference>
<dbReference type="InterPro" id="IPR050499">
    <property type="entry name" value="PEP-utilizing_PTS_enzyme"/>
</dbReference>
<dbReference type="PANTHER" id="PTHR46244">
    <property type="entry name" value="PHOSPHOENOLPYRUVATE-PROTEIN PHOSPHOTRANSFERASE"/>
    <property type="match status" value="1"/>
</dbReference>
<dbReference type="GO" id="GO:0008965">
    <property type="term" value="F:phosphoenolpyruvate-protein phosphotransferase activity"/>
    <property type="evidence" value="ECO:0007669"/>
    <property type="project" value="UniProtKB-EC"/>
</dbReference>
<keyword evidence="10 16" id="KW-0808">Transferase</keyword>
<dbReference type="PROSITE" id="PS00742">
    <property type="entry name" value="PEP_ENZYMES_2"/>
    <property type="match status" value="1"/>
</dbReference>
<dbReference type="EMBL" id="SJOI01000001">
    <property type="protein sequence ID" value="TCL07098.1"/>
    <property type="molecule type" value="Genomic_DNA"/>
</dbReference>
<keyword evidence="24" id="KW-1185">Reference proteome</keyword>
<keyword evidence="14 16" id="KW-0460">Magnesium</keyword>
<dbReference type="FunFam" id="3.50.30.10:FF:000001">
    <property type="entry name" value="Phosphoenolpyruvate-protein phosphotransferase"/>
    <property type="match status" value="1"/>
</dbReference>
<comment type="function">
    <text evidence="16">General (non sugar-specific) component of the phosphoenolpyruvate-dependent sugar phosphotransferase system (sugar PTS). This major carbohydrate active-transport system catalyzes the phosphorylation of incoming sugar substrates concomitantly with their translocation across the cell membrane. Enzyme I transfers the phosphoryl group from phosphoenolpyruvate (PEP) to the phosphoryl carrier protein (HPr).</text>
</comment>
<feature type="binding site" evidence="19">
    <location>
        <position position="431"/>
    </location>
    <ligand>
        <name>Mg(2+)</name>
        <dbReference type="ChEBI" id="CHEBI:18420"/>
    </ligand>
</feature>
<evidence type="ECO:0000256" key="10">
    <source>
        <dbReference type="ARBA" id="ARBA00022679"/>
    </source>
</evidence>
<feature type="active site" description="Tele-phosphohistidine intermediate" evidence="17">
    <location>
        <position position="189"/>
    </location>
</feature>
<dbReference type="GO" id="GO:0016301">
    <property type="term" value="F:kinase activity"/>
    <property type="evidence" value="ECO:0007669"/>
    <property type="project" value="UniProtKB-KW"/>
</dbReference>
<dbReference type="InterPro" id="IPR023151">
    <property type="entry name" value="PEP_util_CS"/>
</dbReference>
<comment type="subcellular location">
    <subcellularLocation>
        <location evidence="3 16">Cytoplasm</location>
    </subcellularLocation>
</comment>
<dbReference type="OrthoDB" id="9765468at2"/>
<evidence type="ECO:0000259" key="22">
    <source>
        <dbReference type="Pfam" id="PF05524"/>
    </source>
</evidence>
<accession>A0A4V2Q3K4</accession>
<comment type="caution">
    <text evidence="23">The sequence shown here is derived from an EMBL/GenBank/DDBJ whole genome shotgun (WGS) entry which is preliminary data.</text>
</comment>
<dbReference type="InterPro" id="IPR024692">
    <property type="entry name" value="PTS_EI"/>
</dbReference>
<feature type="binding site" evidence="18">
    <location>
        <position position="296"/>
    </location>
    <ligand>
        <name>phosphoenolpyruvate</name>
        <dbReference type="ChEBI" id="CHEBI:58702"/>
    </ligand>
</feature>
<dbReference type="InterPro" id="IPR008731">
    <property type="entry name" value="PTS_EIN"/>
</dbReference>
<dbReference type="SUPFAM" id="SSF52009">
    <property type="entry name" value="Phosphohistidine domain"/>
    <property type="match status" value="1"/>
</dbReference>
<dbReference type="AlphaFoldDB" id="A0A4V2Q3K4"/>
<dbReference type="NCBIfam" id="TIGR01417">
    <property type="entry name" value="PTS_I_fam"/>
    <property type="match status" value="1"/>
</dbReference>
<feature type="active site" description="Proton donor" evidence="17">
    <location>
        <position position="502"/>
    </location>
</feature>
<dbReference type="EC" id="2.7.3.9" evidence="5 16"/>
<dbReference type="PANTHER" id="PTHR46244:SF6">
    <property type="entry name" value="PHOSPHOENOLPYRUVATE-PROTEIN PHOSPHOTRANSFERASE"/>
    <property type="match status" value="1"/>
</dbReference>
<evidence type="ECO:0000256" key="19">
    <source>
        <dbReference type="PIRSR" id="PIRSR000732-3"/>
    </source>
</evidence>